<keyword evidence="1" id="KW-0812">Transmembrane</keyword>
<accession>W9SUR5</accession>
<sequence length="150" mass="17450">MPSNDSQGNRCWKQFRNKASRNFMSTQGDQISRKGDYDGKVTPEEVESAAMYLNDTLGKEGLQELISSLSKDRGQYVLSAEHHTQFSIINKKHIDTLYIVWKYINRRTCLRYHPPIRSSSMQMLMSIVYLPLKSVIWYVIFIFALIHNAI</sequence>
<feature type="transmembrane region" description="Helical" evidence="1">
    <location>
        <begin position="127"/>
        <end position="146"/>
    </location>
</feature>
<organism evidence="2 3">
    <name type="scientific">Morus notabilis</name>
    <dbReference type="NCBI Taxonomy" id="981085"/>
    <lineage>
        <taxon>Eukaryota</taxon>
        <taxon>Viridiplantae</taxon>
        <taxon>Streptophyta</taxon>
        <taxon>Embryophyta</taxon>
        <taxon>Tracheophyta</taxon>
        <taxon>Spermatophyta</taxon>
        <taxon>Magnoliopsida</taxon>
        <taxon>eudicotyledons</taxon>
        <taxon>Gunneridae</taxon>
        <taxon>Pentapetalae</taxon>
        <taxon>rosids</taxon>
        <taxon>fabids</taxon>
        <taxon>Rosales</taxon>
        <taxon>Moraceae</taxon>
        <taxon>Moreae</taxon>
        <taxon>Morus</taxon>
    </lineage>
</organism>
<gene>
    <name evidence="2" type="ORF">L484_022265</name>
</gene>
<evidence type="ECO:0000256" key="1">
    <source>
        <dbReference type="SAM" id="Phobius"/>
    </source>
</evidence>
<dbReference type="Proteomes" id="UP000030645">
    <property type="component" value="Unassembled WGS sequence"/>
</dbReference>
<name>W9SUR5_9ROSA</name>
<reference evidence="3" key="1">
    <citation type="submission" date="2013-01" db="EMBL/GenBank/DDBJ databases">
        <title>Draft Genome Sequence of a Mulberry Tree, Morus notabilis C.K. Schneid.</title>
        <authorList>
            <person name="He N."/>
            <person name="Zhao S."/>
        </authorList>
    </citation>
    <scope>NUCLEOTIDE SEQUENCE</scope>
</reference>
<keyword evidence="3" id="KW-1185">Reference proteome</keyword>
<dbReference type="STRING" id="981085.W9SUR5"/>
<evidence type="ECO:0000313" key="2">
    <source>
        <dbReference type="EMBL" id="EXC28032.1"/>
    </source>
</evidence>
<keyword evidence="1" id="KW-1133">Transmembrane helix</keyword>
<protein>
    <submittedName>
        <fullName evidence="2">Uncharacterized protein</fullName>
    </submittedName>
</protein>
<keyword evidence="1" id="KW-0472">Membrane</keyword>
<evidence type="ECO:0000313" key="3">
    <source>
        <dbReference type="Proteomes" id="UP000030645"/>
    </source>
</evidence>
<proteinExistence type="predicted"/>
<dbReference type="AlphaFoldDB" id="W9SUR5"/>
<dbReference type="EMBL" id="KE346160">
    <property type="protein sequence ID" value="EXC28032.1"/>
    <property type="molecule type" value="Genomic_DNA"/>
</dbReference>